<feature type="chain" id="PRO_5045685573" evidence="3">
    <location>
        <begin position="23"/>
        <end position="305"/>
    </location>
</feature>
<accession>A0ABU2R688</accession>
<evidence type="ECO:0000313" key="6">
    <source>
        <dbReference type="Proteomes" id="UP001183610"/>
    </source>
</evidence>
<organism evidence="5 6">
    <name type="scientific">Streptomyces evansiae</name>
    <dbReference type="NCBI Taxonomy" id="3075535"/>
    <lineage>
        <taxon>Bacteria</taxon>
        <taxon>Bacillati</taxon>
        <taxon>Actinomycetota</taxon>
        <taxon>Actinomycetes</taxon>
        <taxon>Kitasatosporales</taxon>
        <taxon>Streptomycetaceae</taxon>
        <taxon>Streptomyces</taxon>
    </lineage>
</organism>
<dbReference type="PANTHER" id="PTHR35841:SF1">
    <property type="entry name" value="PHOSPHONATES-BINDING PERIPLASMIC PROTEIN"/>
    <property type="match status" value="1"/>
</dbReference>
<dbReference type="SUPFAM" id="SSF53850">
    <property type="entry name" value="Periplasmic binding protein-like II"/>
    <property type="match status" value="1"/>
</dbReference>
<evidence type="ECO:0000259" key="4">
    <source>
        <dbReference type="SMART" id="SM00062"/>
    </source>
</evidence>
<gene>
    <name evidence="5" type="ORF">RM698_24575</name>
</gene>
<dbReference type="InterPro" id="IPR001638">
    <property type="entry name" value="Solute-binding_3/MltF_N"/>
</dbReference>
<dbReference type="NCBIfam" id="TIGR01098">
    <property type="entry name" value="3A0109s03R"/>
    <property type="match status" value="1"/>
</dbReference>
<comment type="similarity">
    <text evidence="1">Belongs to the phosphate/phosphite/phosphonate binding protein family.</text>
</comment>
<evidence type="ECO:0000256" key="3">
    <source>
        <dbReference type="SAM" id="SignalP"/>
    </source>
</evidence>
<feature type="domain" description="Solute-binding protein family 3/N-terminal" evidence="4">
    <location>
        <begin position="42"/>
        <end position="275"/>
    </location>
</feature>
<evidence type="ECO:0000256" key="2">
    <source>
        <dbReference type="ARBA" id="ARBA00022729"/>
    </source>
</evidence>
<dbReference type="Pfam" id="PF12974">
    <property type="entry name" value="Phosphonate-bd"/>
    <property type="match status" value="1"/>
</dbReference>
<dbReference type="Gene3D" id="3.40.190.10">
    <property type="entry name" value="Periplasmic binding protein-like II"/>
    <property type="match status" value="2"/>
</dbReference>
<evidence type="ECO:0000256" key="1">
    <source>
        <dbReference type="ARBA" id="ARBA00007162"/>
    </source>
</evidence>
<proteinExistence type="inferred from homology"/>
<dbReference type="CDD" id="cd01071">
    <property type="entry name" value="PBP2_PhnD_like"/>
    <property type="match status" value="1"/>
</dbReference>
<keyword evidence="2 3" id="KW-0732">Signal</keyword>
<comment type="caution">
    <text evidence="5">The sequence shown here is derived from an EMBL/GenBank/DDBJ whole genome shotgun (WGS) entry which is preliminary data.</text>
</comment>
<dbReference type="PANTHER" id="PTHR35841">
    <property type="entry name" value="PHOSPHONATES-BINDING PERIPLASMIC PROTEIN"/>
    <property type="match status" value="1"/>
</dbReference>
<evidence type="ECO:0000313" key="5">
    <source>
        <dbReference type="EMBL" id="MDT0412209.1"/>
    </source>
</evidence>
<name>A0ABU2R688_9ACTN</name>
<reference evidence="6" key="1">
    <citation type="submission" date="2023-07" db="EMBL/GenBank/DDBJ databases">
        <title>30 novel species of actinomycetes from the DSMZ collection.</title>
        <authorList>
            <person name="Nouioui I."/>
        </authorList>
    </citation>
    <scope>NUCLEOTIDE SEQUENCE [LARGE SCALE GENOMIC DNA]</scope>
    <source>
        <strain evidence="6">DSM 41979</strain>
    </source>
</reference>
<keyword evidence="6" id="KW-1185">Reference proteome</keyword>
<dbReference type="SMART" id="SM00062">
    <property type="entry name" value="PBPb"/>
    <property type="match status" value="1"/>
</dbReference>
<feature type="signal peptide" evidence="3">
    <location>
        <begin position="1"/>
        <end position="22"/>
    </location>
</feature>
<dbReference type="Proteomes" id="UP001183610">
    <property type="component" value="Unassembled WGS sequence"/>
</dbReference>
<dbReference type="RefSeq" id="WP_010268930.1">
    <property type="nucleotide sequence ID" value="NZ_JAVRET010000073.1"/>
</dbReference>
<dbReference type="InterPro" id="IPR005770">
    <property type="entry name" value="PhnD"/>
</dbReference>
<dbReference type="PROSITE" id="PS51257">
    <property type="entry name" value="PROKAR_LIPOPROTEIN"/>
    <property type="match status" value="1"/>
</dbReference>
<dbReference type="EMBL" id="JAVRET010000073">
    <property type="protein sequence ID" value="MDT0412209.1"/>
    <property type="molecule type" value="Genomic_DNA"/>
</dbReference>
<protein>
    <submittedName>
        <fullName evidence="5">Phosphate/phosphite/phosphonate ABC transporter substrate-binding protein</fullName>
    </submittedName>
</protein>
<sequence length="305" mass="32073">MSVRRLTLATSLLLVPALGLTACGSDSSDKGAKTSATCPDGRIRFGVEPFEDPDKLTPAAKVLADALGETLDCEVELTITDDYSAEVLAMQNGKLDLAMFGPLGYVFASKRAKAEAIASFSDEHGKVSSYTAGIWVPKDSPLKTVKDLKGRSLALASAGSTSGDALPRKALLDAGLKASDVRTNYAGGHPEALLALTNDTVDAAEINSQQLASATESGTFDPAKYRRIWGSEPVPNDPITVRGDLDATFKKAIVDALLKLPADKVGKIGALLDVDPPAPLVAVDKSTYQTLFDLADTLHLTEKDV</sequence>